<protein>
    <submittedName>
        <fullName evidence="2">Uncharacterized protein</fullName>
    </submittedName>
</protein>
<dbReference type="RefSeq" id="WP_078483940.1">
    <property type="nucleotide sequence ID" value="NZ_MPRL01000040.1"/>
</dbReference>
<gene>
    <name evidence="2" type="ORF">BOW53_09990</name>
</gene>
<reference evidence="2 3" key="1">
    <citation type="submission" date="2016-11" db="EMBL/GenBank/DDBJ databases">
        <title>Mixed transmission modes and dynamic genome evolution in an obligate animal-bacterial symbiosis.</title>
        <authorList>
            <person name="Russell S.L."/>
            <person name="Corbett-Detig R.B."/>
            <person name="Cavanaugh C.M."/>
        </authorList>
    </citation>
    <scope>NUCLEOTIDE SEQUENCE [LARGE SCALE GENOMIC DNA]</scope>
    <source>
        <strain evidence="2">Sveles-Q1</strain>
    </source>
</reference>
<evidence type="ECO:0000313" key="3">
    <source>
        <dbReference type="Proteomes" id="UP000191110"/>
    </source>
</evidence>
<comment type="caution">
    <text evidence="2">The sequence shown here is derived from an EMBL/GenBank/DDBJ whole genome shotgun (WGS) entry which is preliminary data.</text>
</comment>
<dbReference type="EMBL" id="MPRL01000040">
    <property type="protein sequence ID" value="OOZ39845.1"/>
    <property type="molecule type" value="Genomic_DNA"/>
</dbReference>
<evidence type="ECO:0000256" key="1">
    <source>
        <dbReference type="SAM" id="SignalP"/>
    </source>
</evidence>
<dbReference type="Proteomes" id="UP000191110">
    <property type="component" value="Unassembled WGS sequence"/>
</dbReference>
<accession>A0A1T2L416</accession>
<name>A0A1T2L416_9GAMM</name>
<sequence>MKGGLILLLALLVNPVMAEVNETKRELLIENVLLRALLLSMNDQEMFETIDWHCSGQTCNTRNSKRVEGNIRKLYEGIGEATLQCEDDLVGLNDKRDDIKIDELTEFEVNSIGDHTHFRIYKEYWVHLSKITHTETGQFEYSSSLLLDKFKRERNTLVSCPAIVKAMVESLNSTSLKLLDKVHEEEGSLCGRSRRFKGCLKQFAEVSQEICQLKLRYYAERGIELKALKEPLLFDD</sequence>
<organism evidence="2 3">
    <name type="scientific">Solemya pervernicosa gill symbiont</name>
    <dbReference type="NCBI Taxonomy" id="642797"/>
    <lineage>
        <taxon>Bacteria</taxon>
        <taxon>Pseudomonadati</taxon>
        <taxon>Pseudomonadota</taxon>
        <taxon>Gammaproteobacteria</taxon>
        <taxon>sulfur-oxidizing symbionts</taxon>
    </lineage>
</organism>
<dbReference type="AlphaFoldDB" id="A0A1T2L416"/>
<evidence type="ECO:0000313" key="2">
    <source>
        <dbReference type="EMBL" id="OOZ39845.1"/>
    </source>
</evidence>
<proteinExistence type="predicted"/>
<feature type="signal peptide" evidence="1">
    <location>
        <begin position="1"/>
        <end position="18"/>
    </location>
</feature>
<keyword evidence="3" id="KW-1185">Reference proteome</keyword>
<feature type="chain" id="PRO_5012391160" evidence="1">
    <location>
        <begin position="19"/>
        <end position="236"/>
    </location>
</feature>
<keyword evidence="1" id="KW-0732">Signal</keyword>